<organism evidence="3 4">
    <name type="scientific">Xylaria hypoxylon</name>
    <dbReference type="NCBI Taxonomy" id="37992"/>
    <lineage>
        <taxon>Eukaryota</taxon>
        <taxon>Fungi</taxon>
        <taxon>Dikarya</taxon>
        <taxon>Ascomycota</taxon>
        <taxon>Pezizomycotina</taxon>
        <taxon>Sordariomycetes</taxon>
        <taxon>Xylariomycetidae</taxon>
        <taxon>Xylariales</taxon>
        <taxon>Xylariaceae</taxon>
        <taxon>Xylaria</taxon>
    </lineage>
</organism>
<keyword evidence="4" id="KW-1185">Reference proteome</keyword>
<gene>
    <name evidence="3" type="ORF">E0Z10_g4546</name>
</gene>
<dbReference type="EMBL" id="SKBN01000072">
    <property type="protein sequence ID" value="TGJ84234.1"/>
    <property type="molecule type" value="Genomic_DNA"/>
</dbReference>
<dbReference type="Proteomes" id="UP000297716">
    <property type="component" value="Unassembled WGS sequence"/>
</dbReference>
<comment type="caution">
    <text evidence="3">The sequence shown here is derived from an EMBL/GenBank/DDBJ whole genome shotgun (WGS) entry which is preliminary data.</text>
</comment>
<protein>
    <recommendedName>
        <fullName evidence="2">F-box domain-containing protein</fullName>
    </recommendedName>
</protein>
<proteinExistence type="predicted"/>
<feature type="region of interest" description="Disordered" evidence="1">
    <location>
        <begin position="256"/>
        <end position="278"/>
    </location>
</feature>
<dbReference type="OrthoDB" id="3800738at2759"/>
<dbReference type="Pfam" id="PF12937">
    <property type="entry name" value="F-box-like"/>
    <property type="match status" value="1"/>
</dbReference>
<dbReference type="CDD" id="cd09917">
    <property type="entry name" value="F-box_SF"/>
    <property type="match status" value="1"/>
</dbReference>
<dbReference type="InterPro" id="IPR036047">
    <property type="entry name" value="F-box-like_dom_sf"/>
</dbReference>
<dbReference type="SUPFAM" id="SSF81383">
    <property type="entry name" value="F-box domain"/>
    <property type="match status" value="1"/>
</dbReference>
<evidence type="ECO:0000313" key="3">
    <source>
        <dbReference type="EMBL" id="TGJ84234.1"/>
    </source>
</evidence>
<evidence type="ECO:0000256" key="1">
    <source>
        <dbReference type="SAM" id="MobiDB-lite"/>
    </source>
</evidence>
<dbReference type="Gene3D" id="1.20.1280.50">
    <property type="match status" value="1"/>
</dbReference>
<dbReference type="AlphaFoldDB" id="A0A4Z0YK38"/>
<accession>A0A4Z0YK38</accession>
<name>A0A4Z0YK38_9PEZI</name>
<reference evidence="3 4" key="1">
    <citation type="submission" date="2019-03" db="EMBL/GenBank/DDBJ databases">
        <title>Draft genome sequence of Xylaria hypoxylon DSM 108379, a ubiquitous saprotrophic-parasitic fungi on hardwood.</title>
        <authorList>
            <person name="Buettner E."/>
            <person name="Leonhardt S."/>
            <person name="Gebauer A.M."/>
            <person name="Liers C."/>
            <person name="Hofrichter M."/>
            <person name="Kellner H."/>
        </authorList>
    </citation>
    <scope>NUCLEOTIDE SEQUENCE [LARGE SCALE GENOMIC DNA]</scope>
    <source>
        <strain evidence="3 4">DSM 108379</strain>
    </source>
</reference>
<dbReference type="PROSITE" id="PS50181">
    <property type="entry name" value="FBOX"/>
    <property type="match status" value="1"/>
</dbReference>
<dbReference type="InterPro" id="IPR001810">
    <property type="entry name" value="F-box_dom"/>
</dbReference>
<sequence length="278" mass="31482">MAVLQDLPNETLILILRFLSVIDLQSTIRAQRVNRRFRDVIQDAVLHSPLSSRTSHSDDAYGSSGAEINPLLRVKFNGLFNSADCFTAAERARYWVLTLDGDATLPFRRLPWPSRDPFLRPEASWRELSPTFGTSPRTRRLDVVKSFESDTGSPVAYSQVELPDSGLSMGLLYDILLCEEAHYGPDTGSWQLFFGKSLKSFDVLYRWGCFIIDEPGESQLVRETPDAAILFVRGGEGCSKTALDQDQWMPQRLTQSSKPKFLPWQGPLTNPEDTEWFQ</sequence>
<feature type="domain" description="F-box" evidence="2">
    <location>
        <begin position="1"/>
        <end position="50"/>
    </location>
</feature>
<evidence type="ECO:0000313" key="4">
    <source>
        <dbReference type="Proteomes" id="UP000297716"/>
    </source>
</evidence>
<evidence type="ECO:0000259" key="2">
    <source>
        <dbReference type="PROSITE" id="PS50181"/>
    </source>
</evidence>